<sequence>MDAPLALAPALVARARNRTLELCTIDTCPIATSYYFYRVSLAANAVFLVLFSISLISFICTFALTRRAFAFHVAMISGVILEVLGYVGRIMSWHDQWNENGFLMQIVCLTIAPAFLAGGIYLCLRRIVYAFGPENSRIKPESYTRIFIPCDLASLLLQAAGGGIASAASHQNTNPVVGNDIMIVGLSVQVFTLLIFIILCLDFARRTYMRYKTLGDAAFDQNPAFAKLREGWRFKAFLIALALATICIFWRSVYRVAELSEGWTGSLIRKQWLFLGFEGVMVIVACLSLNVFNPALTFKEGMAGLGGIGSKKKMAKQEMEAQRAEETEPEAVRSEKGVSGDTSDQAS</sequence>
<evidence type="ECO:0000256" key="4">
    <source>
        <dbReference type="ARBA" id="ARBA00023136"/>
    </source>
</evidence>
<evidence type="ECO:0000256" key="2">
    <source>
        <dbReference type="ARBA" id="ARBA00022692"/>
    </source>
</evidence>
<evidence type="ECO:0000256" key="5">
    <source>
        <dbReference type="SAM" id="MobiDB-lite"/>
    </source>
</evidence>
<proteinExistence type="predicted"/>
<feature type="region of interest" description="Disordered" evidence="5">
    <location>
        <begin position="314"/>
        <end position="347"/>
    </location>
</feature>
<feature type="transmembrane region" description="Helical" evidence="6">
    <location>
        <begin position="102"/>
        <end position="124"/>
    </location>
</feature>
<evidence type="ECO:0000256" key="1">
    <source>
        <dbReference type="ARBA" id="ARBA00004141"/>
    </source>
</evidence>
<keyword evidence="2 6" id="KW-0812">Transmembrane</keyword>
<comment type="subcellular location">
    <subcellularLocation>
        <location evidence="1">Membrane</location>
        <topology evidence="1">Multi-pass membrane protein</topology>
    </subcellularLocation>
</comment>
<feature type="transmembrane region" description="Helical" evidence="6">
    <location>
        <begin position="234"/>
        <end position="252"/>
    </location>
</feature>
<feature type="transmembrane region" description="Helical" evidence="6">
    <location>
        <begin position="181"/>
        <end position="204"/>
    </location>
</feature>
<dbReference type="InterPro" id="IPR007568">
    <property type="entry name" value="RTA1"/>
</dbReference>
<name>A0A3E2HG71_SCYLI</name>
<reference evidence="7 8" key="1">
    <citation type="submission" date="2018-05" db="EMBL/GenBank/DDBJ databases">
        <title>Draft genome sequence of Scytalidium lignicola DSM 105466, a ubiquitous saprotrophic fungus.</title>
        <authorList>
            <person name="Buettner E."/>
            <person name="Gebauer A.M."/>
            <person name="Hofrichter M."/>
            <person name="Liers C."/>
            <person name="Kellner H."/>
        </authorList>
    </citation>
    <scope>NUCLEOTIDE SEQUENCE [LARGE SCALE GENOMIC DNA]</scope>
    <source>
        <strain evidence="7 8">DSM 105466</strain>
    </source>
</reference>
<feature type="non-terminal residue" evidence="7">
    <location>
        <position position="1"/>
    </location>
</feature>
<organism evidence="7 8">
    <name type="scientific">Scytalidium lignicola</name>
    <name type="common">Hyphomycete</name>
    <dbReference type="NCBI Taxonomy" id="5539"/>
    <lineage>
        <taxon>Eukaryota</taxon>
        <taxon>Fungi</taxon>
        <taxon>Dikarya</taxon>
        <taxon>Ascomycota</taxon>
        <taxon>Pezizomycotina</taxon>
        <taxon>Leotiomycetes</taxon>
        <taxon>Leotiomycetes incertae sedis</taxon>
        <taxon>Scytalidium</taxon>
    </lineage>
</organism>
<keyword evidence="4 6" id="KW-0472">Membrane</keyword>
<dbReference type="OMA" id="PFMIQIC"/>
<keyword evidence="8" id="KW-1185">Reference proteome</keyword>
<dbReference type="Proteomes" id="UP000258309">
    <property type="component" value="Unassembled WGS sequence"/>
</dbReference>
<feature type="non-terminal residue" evidence="7">
    <location>
        <position position="347"/>
    </location>
</feature>
<feature type="transmembrane region" description="Helical" evidence="6">
    <location>
        <begin position="272"/>
        <end position="292"/>
    </location>
</feature>
<dbReference type="GO" id="GO:0000324">
    <property type="term" value="C:fungal-type vacuole"/>
    <property type="evidence" value="ECO:0007669"/>
    <property type="project" value="TreeGrafter"/>
</dbReference>
<keyword evidence="3 6" id="KW-1133">Transmembrane helix</keyword>
<feature type="compositionally biased region" description="Basic and acidic residues" evidence="5">
    <location>
        <begin position="315"/>
        <end position="338"/>
    </location>
</feature>
<feature type="transmembrane region" description="Helical" evidence="6">
    <location>
        <begin position="39"/>
        <end position="62"/>
    </location>
</feature>
<dbReference type="OrthoDB" id="4521223at2759"/>
<gene>
    <name evidence="7" type="ORF">B7463_g3943</name>
</gene>
<dbReference type="EMBL" id="NCSJ02000055">
    <property type="protein sequence ID" value="RFU32420.1"/>
    <property type="molecule type" value="Genomic_DNA"/>
</dbReference>
<dbReference type="PANTHER" id="PTHR31465">
    <property type="entry name" value="PROTEIN RTA1-RELATED"/>
    <property type="match status" value="1"/>
</dbReference>
<dbReference type="AlphaFoldDB" id="A0A3E2HG71"/>
<evidence type="ECO:0000256" key="3">
    <source>
        <dbReference type="ARBA" id="ARBA00022989"/>
    </source>
</evidence>
<evidence type="ECO:0000313" key="7">
    <source>
        <dbReference type="EMBL" id="RFU32420.1"/>
    </source>
</evidence>
<dbReference type="Pfam" id="PF04479">
    <property type="entry name" value="RTA1"/>
    <property type="match status" value="1"/>
</dbReference>
<dbReference type="PANTHER" id="PTHR31465:SF7">
    <property type="entry name" value="SPHINGOID LONG-CHAIN BASE TRANSPORTER RSB1"/>
    <property type="match status" value="1"/>
</dbReference>
<accession>A0A3E2HG71</accession>
<dbReference type="STRING" id="5539.A0A3E2HG71"/>
<evidence type="ECO:0000256" key="6">
    <source>
        <dbReference type="SAM" id="Phobius"/>
    </source>
</evidence>
<dbReference type="GO" id="GO:0005886">
    <property type="term" value="C:plasma membrane"/>
    <property type="evidence" value="ECO:0007669"/>
    <property type="project" value="TreeGrafter"/>
</dbReference>
<evidence type="ECO:0000313" key="8">
    <source>
        <dbReference type="Proteomes" id="UP000258309"/>
    </source>
</evidence>
<feature type="transmembrane region" description="Helical" evidence="6">
    <location>
        <begin position="145"/>
        <end position="169"/>
    </location>
</feature>
<comment type="caution">
    <text evidence="7">The sequence shown here is derived from an EMBL/GenBank/DDBJ whole genome shotgun (WGS) entry which is preliminary data.</text>
</comment>
<feature type="transmembrane region" description="Helical" evidence="6">
    <location>
        <begin position="69"/>
        <end position="90"/>
    </location>
</feature>
<protein>
    <submittedName>
        <fullName evidence="7">Uncharacterized protein</fullName>
    </submittedName>
</protein>